<evidence type="ECO:0000256" key="2">
    <source>
        <dbReference type="ARBA" id="ARBA00007441"/>
    </source>
</evidence>
<keyword evidence="9" id="KW-1185">Reference proteome</keyword>
<dbReference type="SUPFAM" id="SSF53383">
    <property type="entry name" value="PLP-dependent transferases"/>
    <property type="match status" value="1"/>
</dbReference>
<sequence length="635" mass="70593">MDSSTESIRLAKPRPKDMSHHFSDVTLARLPSKMKEYYKYFLIPGIGQLAGGLPHPQFFPYDTLEAQTAKPERWTPTPNRPGADDALTSQLASTSLLPDKKNKSSAPDPRAAPEHVVVPHDGEGSDPLKKVDLTTALQYGLAAGYPALLSFVRQFARENLHPNVPYEGGPEVVMTVGSTDGMSKSLELFTNIWVEGKNPVSERQGLLSEVFMYANVLSQALPRGLNVVPVEMDGEGMMAEGPGGLEDVLANWDESKGKRPHLIYTVTMGHNPTSGVLSLQRRKEIYAVCSKYDVIIIEDDPYWYLQYPSAELNEAKARGLPIPEPKDANTLENKSGYPFLDSLVPSFLNVDTDGRVVRLDTFSKTVAPGCRLGWITTTPEIAEKILRIAETGTQQPSGFVQALVAQTIMGPQQAEGSATMSIFSALRSSSEKAAFRGWKVDGWVRWLAGLRGEYERRMNCMCTILEEGAYQLKQSTPVRKADADWGVITKTQLYDFDWPRGGMFLWMRMHFEQHPLWQVPGSKGLPINGTALTTALMILLTHKPYLVLVSPGLMFSTTPQIAEERGWAYYRLCFAAESDENIEKCSQRLVQGIHRFFRIKKVKELEDLLDEANAMSEQGLDARDGLTNMGTYMGC</sequence>
<dbReference type="InterPro" id="IPR004839">
    <property type="entry name" value="Aminotransferase_I/II_large"/>
</dbReference>
<evidence type="ECO:0000313" key="9">
    <source>
        <dbReference type="Proteomes" id="UP001396898"/>
    </source>
</evidence>
<comment type="similarity">
    <text evidence="2">Belongs to the class-I pyridoxal-phosphate-dependent aminotransferase family.</text>
</comment>
<reference evidence="8 9" key="1">
    <citation type="submission" date="2023-01" db="EMBL/GenBank/DDBJ databases">
        <title>Analysis of 21 Apiospora genomes using comparative genomics revels a genus with tremendous synthesis potential of carbohydrate active enzymes and secondary metabolites.</title>
        <authorList>
            <person name="Sorensen T."/>
        </authorList>
    </citation>
    <scope>NUCLEOTIDE SEQUENCE [LARGE SCALE GENOMIC DNA]</scope>
    <source>
        <strain evidence="8 9">CBS 20057</strain>
    </source>
</reference>
<keyword evidence="5" id="KW-0663">Pyridoxal phosphate</keyword>
<evidence type="ECO:0000259" key="7">
    <source>
        <dbReference type="Pfam" id="PF00155"/>
    </source>
</evidence>
<dbReference type="EMBL" id="JAQQWI010000015">
    <property type="protein sequence ID" value="KAK8012678.1"/>
    <property type="molecule type" value="Genomic_DNA"/>
</dbReference>
<accession>A0ABR1RHN9</accession>
<protein>
    <recommendedName>
        <fullName evidence="7">Aminotransferase class I/classII large domain-containing protein</fullName>
    </recommendedName>
</protein>
<feature type="region of interest" description="Disordered" evidence="6">
    <location>
        <begin position="95"/>
        <end position="125"/>
    </location>
</feature>
<evidence type="ECO:0000313" key="8">
    <source>
        <dbReference type="EMBL" id="KAK8012678.1"/>
    </source>
</evidence>
<dbReference type="Pfam" id="PF00155">
    <property type="entry name" value="Aminotran_1_2"/>
    <property type="match status" value="1"/>
</dbReference>
<dbReference type="InterPro" id="IPR050859">
    <property type="entry name" value="Class-I_PLP-dep_aminotransf"/>
</dbReference>
<comment type="caution">
    <text evidence="8">The sequence shown here is derived from an EMBL/GenBank/DDBJ whole genome shotgun (WGS) entry which is preliminary data.</text>
</comment>
<evidence type="ECO:0000256" key="4">
    <source>
        <dbReference type="ARBA" id="ARBA00022679"/>
    </source>
</evidence>
<dbReference type="Gene3D" id="3.40.640.10">
    <property type="entry name" value="Type I PLP-dependent aspartate aminotransferase-like (Major domain)"/>
    <property type="match status" value="1"/>
</dbReference>
<comment type="cofactor">
    <cofactor evidence="1">
        <name>pyridoxal 5'-phosphate</name>
        <dbReference type="ChEBI" id="CHEBI:597326"/>
    </cofactor>
</comment>
<keyword evidence="4" id="KW-0808">Transferase</keyword>
<name>A0ABR1RHN9_9PEZI</name>
<keyword evidence="3" id="KW-0032">Aminotransferase</keyword>
<evidence type="ECO:0000256" key="1">
    <source>
        <dbReference type="ARBA" id="ARBA00001933"/>
    </source>
</evidence>
<dbReference type="InterPro" id="IPR015424">
    <property type="entry name" value="PyrdxlP-dep_Trfase"/>
</dbReference>
<organism evidence="8 9">
    <name type="scientific">Apiospora marii</name>
    <dbReference type="NCBI Taxonomy" id="335849"/>
    <lineage>
        <taxon>Eukaryota</taxon>
        <taxon>Fungi</taxon>
        <taxon>Dikarya</taxon>
        <taxon>Ascomycota</taxon>
        <taxon>Pezizomycotina</taxon>
        <taxon>Sordariomycetes</taxon>
        <taxon>Xylariomycetidae</taxon>
        <taxon>Amphisphaeriales</taxon>
        <taxon>Apiosporaceae</taxon>
        <taxon>Apiospora</taxon>
    </lineage>
</organism>
<dbReference type="CDD" id="cd00609">
    <property type="entry name" value="AAT_like"/>
    <property type="match status" value="1"/>
</dbReference>
<dbReference type="Proteomes" id="UP001396898">
    <property type="component" value="Unassembled WGS sequence"/>
</dbReference>
<dbReference type="PANTHER" id="PTHR42790">
    <property type="entry name" value="AMINOTRANSFERASE"/>
    <property type="match status" value="1"/>
</dbReference>
<feature type="compositionally biased region" description="Basic and acidic residues" evidence="6">
    <location>
        <begin position="111"/>
        <end position="125"/>
    </location>
</feature>
<evidence type="ECO:0000256" key="6">
    <source>
        <dbReference type="SAM" id="MobiDB-lite"/>
    </source>
</evidence>
<dbReference type="PANTHER" id="PTHR42790:SF1">
    <property type="entry name" value="AROMATIC AMINO ACID AMINOTRANSFERASE, HYPOTHETICAL (EUROFUNG)"/>
    <property type="match status" value="1"/>
</dbReference>
<feature type="domain" description="Aminotransferase class I/classII large" evidence="7">
    <location>
        <begin position="136"/>
        <end position="416"/>
    </location>
</feature>
<evidence type="ECO:0000256" key="5">
    <source>
        <dbReference type="ARBA" id="ARBA00022898"/>
    </source>
</evidence>
<proteinExistence type="inferred from homology"/>
<gene>
    <name evidence="8" type="ORF">PG991_010053</name>
</gene>
<evidence type="ECO:0000256" key="3">
    <source>
        <dbReference type="ARBA" id="ARBA00022576"/>
    </source>
</evidence>
<dbReference type="InterPro" id="IPR015421">
    <property type="entry name" value="PyrdxlP-dep_Trfase_major"/>
</dbReference>